<sequence>MIMTQPPDNSYLNDIALAQNAGIDAFAVNYGGGQDNAVQMETWLQQFYTDAASKNFKLFMSYDTTCLTDPHVMANISNAYAHHPAQLWVDGKIFLSSFSTGPPPFNWQTDVINKIGAPVMFMPGTISTSAPAIAAANVGSGVFTWLHPASTVLQESQVDESFSDERINHQSQGYNKPWMAGLSPWFFKRLSPSLNWLNAQDSGIWFDRWLSLLQLQPDFIELVTWNDYGESSYLAPLRAFTQNKYVSQTMQYGGLDHSGFLTMTWHFINAFKAGALAPLDVAPQDEDVFMVYRTQPALTNGGKDSMALPESVGNVKDDIYIISFLAEDATVTLMSGNNQHQIPCKAGVNKASIPFTWGNQTITMDRKLGNGKTLMKEGQAVMGGYDHYEGNVVAI</sequence>
<evidence type="ECO:0008006" key="3">
    <source>
        <dbReference type="Google" id="ProtNLM"/>
    </source>
</evidence>
<reference evidence="1" key="1">
    <citation type="journal article" date="2023" name="Genome Biol. Evol.">
        <title>First Whole Genome Sequence and Flow Cytometry Genome Size Data for the Lichen-Forming Fungus Ramalina farinacea (Ascomycota).</title>
        <authorList>
            <person name="Llewellyn T."/>
            <person name="Mian S."/>
            <person name="Hill R."/>
            <person name="Leitch I.J."/>
            <person name="Gaya E."/>
        </authorList>
    </citation>
    <scope>NUCLEOTIDE SEQUENCE</scope>
    <source>
        <strain evidence="1">LIQ254RAFAR</strain>
    </source>
</reference>
<dbReference type="AlphaFoldDB" id="A0AA43QJ20"/>
<keyword evidence="2" id="KW-1185">Reference proteome</keyword>
<protein>
    <recommendedName>
        <fullName evidence="3">Glycoside hydrolase family 71 protein</fullName>
    </recommendedName>
</protein>
<name>A0AA43QJ20_9LECA</name>
<organism evidence="1 2">
    <name type="scientific">Ramalina farinacea</name>
    <dbReference type="NCBI Taxonomy" id="258253"/>
    <lineage>
        <taxon>Eukaryota</taxon>
        <taxon>Fungi</taxon>
        <taxon>Dikarya</taxon>
        <taxon>Ascomycota</taxon>
        <taxon>Pezizomycotina</taxon>
        <taxon>Lecanoromycetes</taxon>
        <taxon>OSLEUM clade</taxon>
        <taxon>Lecanoromycetidae</taxon>
        <taxon>Lecanorales</taxon>
        <taxon>Lecanorineae</taxon>
        <taxon>Ramalinaceae</taxon>
        <taxon>Ramalina</taxon>
    </lineage>
</organism>
<dbReference type="Proteomes" id="UP001161017">
    <property type="component" value="Unassembled WGS sequence"/>
</dbReference>
<proteinExistence type="predicted"/>
<evidence type="ECO:0000313" key="2">
    <source>
        <dbReference type="Proteomes" id="UP001161017"/>
    </source>
</evidence>
<dbReference type="Pfam" id="PF03659">
    <property type="entry name" value="Glyco_hydro_71"/>
    <property type="match status" value="1"/>
</dbReference>
<gene>
    <name evidence="1" type="ORF">OHK93_005795</name>
</gene>
<dbReference type="GO" id="GO:0051118">
    <property type="term" value="F:glucan endo-1,3-alpha-glucosidase activity"/>
    <property type="evidence" value="ECO:0007669"/>
    <property type="project" value="InterPro"/>
</dbReference>
<evidence type="ECO:0000313" key="1">
    <source>
        <dbReference type="EMBL" id="MDI1486564.1"/>
    </source>
</evidence>
<dbReference type="InterPro" id="IPR005197">
    <property type="entry name" value="Glyco_hydro_71"/>
</dbReference>
<dbReference type="EMBL" id="JAPUFD010000003">
    <property type="protein sequence ID" value="MDI1486564.1"/>
    <property type="molecule type" value="Genomic_DNA"/>
</dbReference>
<comment type="caution">
    <text evidence="1">The sequence shown here is derived from an EMBL/GenBank/DDBJ whole genome shotgun (WGS) entry which is preliminary data.</text>
</comment>
<dbReference type="Gene3D" id="3.20.20.80">
    <property type="entry name" value="Glycosidases"/>
    <property type="match status" value="1"/>
</dbReference>
<accession>A0AA43QJ20</accession>
<dbReference type="CDD" id="cd11577">
    <property type="entry name" value="GH71"/>
    <property type="match status" value="1"/>
</dbReference>